<protein>
    <recommendedName>
        <fullName evidence="5">Leucine Rich repeats (2 copies)</fullName>
    </recommendedName>
</protein>
<feature type="transmembrane region" description="Helical" evidence="2">
    <location>
        <begin position="20"/>
        <end position="42"/>
    </location>
</feature>
<dbReference type="Pfam" id="PF00560">
    <property type="entry name" value="LRR_1"/>
    <property type="match status" value="1"/>
</dbReference>
<feature type="coiled-coil region" evidence="1">
    <location>
        <begin position="47"/>
        <end position="120"/>
    </location>
</feature>
<dbReference type="InterPro" id="IPR032675">
    <property type="entry name" value="LRR_dom_sf"/>
</dbReference>
<keyword evidence="2" id="KW-0812">Transmembrane</keyword>
<dbReference type="PANTHER" id="PTHR47186:SF61">
    <property type="entry name" value="LEUCINE-RICH REPEAT-CONTAINING PROTEIN 57-RELATED"/>
    <property type="match status" value="1"/>
</dbReference>
<gene>
    <name evidence="3" type="ORF">Rcae01_02734</name>
</gene>
<evidence type="ECO:0000256" key="2">
    <source>
        <dbReference type="SAM" id="Phobius"/>
    </source>
</evidence>
<keyword evidence="4" id="KW-1185">Reference proteome</keyword>
<dbReference type="EMBL" id="BAABRO010000005">
    <property type="protein sequence ID" value="GAA5507279.1"/>
    <property type="molecule type" value="Genomic_DNA"/>
</dbReference>
<dbReference type="InterPro" id="IPR001611">
    <property type="entry name" value="Leu-rich_rpt"/>
</dbReference>
<keyword evidence="2" id="KW-0472">Membrane</keyword>
<dbReference type="SUPFAM" id="SSF52058">
    <property type="entry name" value="L domain-like"/>
    <property type="match status" value="1"/>
</dbReference>
<dbReference type="PANTHER" id="PTHR47186">
    <property type="entry name" value="LEUCINE-RICH REPEAT-CONTAINING PROTEIN 57"/>
    <property type="match status" value="1"/>
</dbReference>
<proteinExistence type="predicted"/>
<organism evidence="3 4">
    <name type="scientific">Novipirellula caenicola</name>
    <dbReference type="NCBI Taxonomy" id="1536901"/>
    <lineage>
        <taxon>Bacteria</taxon>
        <taxon>Pseudomonadati</taxon>
        <taxon>Planctomycetota</taxon>
        <taxon>Planctomycetia</taxon>
        <taxon>Pirellulales</taxon>
        <taxon>Pirellulaceae</taxon>
        <taxon>Novipirellula</taxon>
    </lineage>
</organism>
<evidence type="ECO:0000313" key="3">
    <source>
        <dbReference type="EMBL" id="GAA5507279.1"/>
    </source>
</evidence>
<evidence type="ECO:0000313" key="4">
    <source>
        <dbReference type="Proteomes" id="UP001416858"/>
    </source>
</evidence>
<comment type="caution">
    <text evidence="3">The sequence shown here is derived from an EMBL/GenBank/DDBJ whole genome shotgun (WGS) entry which is preliminary data.</text>
</comment>
<evidence type="ECO:0008006" key="5">
    <source>
        <dbReference type="Google" id="ProtNLM"/>
    </source>
</evidence>
<keyword evidence="1" id="KW-0175">Coiled coil</keyword>
<reference evidence="3 4" key="1">
    <citation type="submission" date="2024-02" db="EMBL/GenBank/DDBJ databases">
        <title>Rhodopirellula caenicola NBRC 110016.</title>
        <authorList>
            <person name="Ichikawa N."/>
            <person name="Katano-Makiyama Y."/>
            <person name="Hidaka K."/>
        </authorList>
    </citation>
    <scope>NUCLEOTIDE SEQUENCE [LARGE SCALE GENOMIC DNA]</scope>
    <source>
        <strain evidence="3 4">NBRC 110016</strain>
    </source>
</reference>
<sequence length="571" mass="63558">MQPDDADSLQAKTSWKNPSVILFIVSLVFTNGFSVFNSCTLVRNGVLDAKEQKLEQQEGALDQRELSIKREALELSNSKKSLEAAQTRLNNQTSSLKRQKQDIEAESASIRQELQSMEKLRALHLNMHSVDRGTNFALHIGNEVSRDKILTVLPELQSLKTVSLIDLNTPDISIEDLSRALGSRTIQIKHLSFTCSPSDYFASIKQFSNLQTLKIDFQGPTNAHGLLDALTSLPELNSLVINGQAIRASDEQTSFRLSKLEHLGLDGKNLTYLFLKNADFGVELKTFVAPSSLSKSAQLRNLARQPNLTTLDIAGLRSIEEDDLAILFNGARLEQLRVSSCDLPQNCIAKQVEALQKLKYLDISYCNLSNADWQAIGNLPQLETLIAQGCDLGDGSINYLAASATLKNLILNQSRLDESGVQSFDHHRTLERIHLANLRSPGATAPMAPRLKEIVLSGNNVDTASVALKLSRLPNLEKVYWAFANMHGSEDLEILLKIPHLKLLAMPFLGLPAGTSIPEYLHAPKLEFSQVLWPRSDFALFVRQDQYHARQYELTEWAPTLVAPTLLMTWK</sequence>
<evidence type="ECO:0000256" key="1">
    <source>
        <dbReference type="SAM" id="Coils"/>
    </source>
</evidence>
<accession>A0ABP9VQ13</accession>
<dbReference type="Proteomes" id="UP001416858">
    <property type="component" value="Unassembled WGS sequence"/>
</dbReference>
<keyword evidence="2" id="KW-1133">Transmembrane helix</keyword>
<name>A0ABP9VQ13_9BACT</name>
<dbReference type="Gene3D" id="3.80.10.10">
    <property type="entry name" value="Ribonuclease Inhibitor"/>
    <property type="match status" value="2"/>
</dbReference>